<evidence type="ECO:0000313" key="2">
    <source>
        <dbReference type="Proteomes" id="UP000199580"/>
    </source>
</evidence>
<keyword evidence="2" id="KW-1185">Reference proteome</keyword>
<protein>
    <submittedName>
        <fullName evidence="1">Uncharacterized protein</fullName>
    </submittedName>
</protein>
<reference evidence="1 2" key="1">
    <citation type="submission" date="2016-10" db="EMBL/GenBank/DDBJ databases">
        <authorList>
            <person name="de Groot N.N."/>
        </authorList>
    </citation>
    <scope>NUCLEOTIDE SEQUENCE [LARGE SCALE GENOMIC DNA]</scope>
    <source>
        <strain evidence="1 2">CGMCC 1.10076</strain>
    </source>
</reference>
<sequence length="101" mass="11687">MSMKWNAEPHRRGNGQQEIQVSILVKEMQVTFASDSETWINQFKDRLRAIPRKNCFSAEFGYTASAIDLRTLEVWKVKANGDNNYKMFTVTLIGKNDSDRL</sequence>
<organism evidence="1 2">
    <name type="scientific">Flavobacterium noncentrifugens</name>
    <dbReference type="NCBI Taxonomy" id="1128970"/>
    <lineage>
        <taxon>Bacteria</taxon>
        <taxon>Pseudomonadati</taxon>
        <taxon>Bacteroidota</taxon>
        <taxon>Flavobacteriia</taxon>
        <taxon>Flavobacteriales</taxon>
        <taxon>Flavobacteriaceae</taxon>
        <taxon>Flavobacterium</taxon>
    </lineage>
</organism>
<dbReference type="AlphaFoldDB" id="A0A1G9BSE8"/>
<dbReference type="EMBL" id="FNEZ01000006">
    <property type="protein sequence ID" value="SDK42372.1"/>
    <property type="molecule type" value="Genomic_DNA"/>
</dbReference>
<dbReference type="OrthoDB" id="1376509at2"/>
<evidence type="ECO:0000313" key="1">
    <source>
        <dbReference type="EMBL" id="SDK42372.1"/>
    </source>
</evidence>
<proteinExistence type="predicted"/>
<dbReference type="RefSeq" id="WP_139171791.1">
    <property type="nucleotide sequence ID" value="NZ_FNEZ01000006.1"/>
</dbReference>
<dbReference type="Proteomes" id="UP000199580">
    <property type="component" value="Unassembled WGS sequence"/>
</dbReference>
<accession>A0A1G9BSE8</accession>
<gene>
    <name evidence="1" type="ORF">SAMN04487935_3335</name>
</gene>
<dbReference type="STRING" id="1128970.SAMN04487935_3335"/>
<name>A0A1G9BSE8_9FLAO</name>